<comment type="caution">
    <text evidence="2">The sequence shown here is derived from an EMBL/GenBank/DDBJ whole genome shotgun (WGS) entry which is preliminary data.</text>
</comment>
<evidence type="ECO:0000313" key="3">
    <source>
        <dbReference type="Proteomes" id="UP000034175"/>
    </source>
</evidence>
<accession>A0A0G1RB71</accession>
<organism evidence="2 3">
    <name type="scientific">Candidatus Magasanikbacteria bacterium GW2011_GWA2_46_17</name>
    <dbReference type="NCBI Taxonomy" id="1619042"/>
    <lineage>
        <taxon>Bacteria</taxon>
        <taxon>Candidatus Magasanikiibacteriota</taxon>
    </lineage>
</organism>
<protein>
    <submittedName>
        <fullName evidence="2">Uncharacterized protein</fullName>
    </submittedName>
</protein>
<keyword evidence="1" id="KW-0472">Membrane</keyword>
<keyword evidence="1" id="KW-1133">Transmembrane helix</keyword>
<dbReference type="EMBL" id="LCMA01000002">
    <property type="protein sequence ID" value="KKU27263.1"/>
    <property type="molecule type" value="Genomic_DNA"/>
</dbReference>
<dbReference type="AlphaFoldDB" id="A0A0G1RB71"/>
<name>A0A0G1RB71_9BACT</name>
<dbReference type="Proteomes" id="UP000034175">
    <property type="component" value="Unassembled WGS sequence"/>
</dbReference>
<feature type="transmembrane region" description="Helical" evidence="1">
    <location>
        <begin position="6"/>
        <end position="24"/>
    </location>
</feature>
<keyword evidence="1" id="KW-0812">Transmembrane</keyword>
<reference evidence="2 3" key="1">
    <citation type="journal article" date="2015" name="Nature">
        <title>rRNA introns, odd ribosomes, and small enigmatic genomes across a large radiation of phyla.</title>
        <authorList>
            <person name="Brown C.T."/>
            <person name="Hug L.A."/>
            <person name="Thomas B.C."/>
            <person name="Sharon I."/>
            <person name="Castelle C.J."/>
            <person name="Singh A."/>
            <person name="Wilkins M.J."/>
            <person name="Williams K.H."/>
            <person name="Banfield J.F."/>
        </authorList>
    </citation>
    <scope>NUCLEOTIDE SEQUENCE [LARGE SCALE GENOMIC DNA]</scope>
</reference>
<gene>
    <name evidence="2" type="ORF">UX39_C0002G0042</name>
</gene>
<evidence type="ECO:0000313" key="2">
    <source>
        <dbReference type="EMBL" id="KKU27263.1"/>
    </source>
</evidence>
<sequence length="81" mass="8808">MKIFFMILAVVVGAILIIKTEWFLENFGRIAWADEHLGSEGGSRLMYKLIGLAMILVSLLVFTGGVQKIIIGIFGPLLGGV</sequence>
<evidence type="ECO:0000256" key="1">
    <source>
        <dbReference type="SAM" id="Phobius"/>
    </source>
</evidence>
<proteinExistence type="predicted"/>
<feature type="transmembrane region" description="Helical" evidence="1">
    <location>
        <begin position="45"/>
        <end position="78"/>
    </location>
</feature>